<feature type="active site" description="Glycyl thioester intermediate" evidence="5">
    <location>
        <position position="535"/>
    </location>
</feature>
<keyword evidence="4 5" id="KW-0833">Ubl conjugation pathway</keyword>
<comment type="caution">
    <text evidence="7">The sequence shown here is derived from an EMBL/GenBank/DDBJ whole genome shotgun (WGS) entry which is preliminary data.</text>
</comment>
<proteinExistence type="predicted"/>
<evidence type="ECO:0000256" key="1">
    <source>
        <dbReference type="ARBA" id="ARBA00000885"/>
    </source>
</evidence>
<dbReference type="Gene3D" id="3.90.1750.10">
    <property type="entry name" value="Hect, E3 ligase catalytic domains"/>
    <property type="match status" value="1"/>
</dbReference>
<sequence length="566" mass="67159">MTNEETAREIRDVIYDPIKFPLILRYDASVELSADNLDISFFYCQLYRNSNERFELDEEKFNQTLTAIFSTNNQLLITRTILLIVIVKNVTDVTNIFKRLLEEEEDNEHRIFNEIFFNELRKNQILILNFVEIIKSFIKRHSLNYESVYPIIKQTIETNETSPTPVDPNQLIFIDESDIEKLEKEKLEKISKNFPTILPFSMKYKEYCQYQINQETFIVQVDRDDVLKSVWSLDTIEENFDLKLRTNFNEGENDLDGPTREFINLSFEEIMKPETGLFDSRNGQFWFKYQRKMNDELRMKYRTIGILFGLSILNRITIPVHFPRYFYKKLLHRDTCISDTNLYDPKIFTSLKYVTEHQCKEEDMLDFSFVDLKDDYEIDLTDFSYVEDRNNFMPKALVDENKIEYVSKIIQWIFDLSIKDQFESFESGYRKVKTNPILDNIFTLDEIDKIVSGDRVKDWDSLKKGAKYVGGYSSDSQVIIWFWKYFDSLNEDKKCEALKFITGSASVPAGGFKDIHIRIQKLNDSEEKLPIAHTCFFQIDLPEYRTYEELANGCREAFPNMRFGFA</sequence>
<protein>
    <recommendedName>
        <fullName evidence="2">HECT-type E3 ubiquitin transferase</fullName>
        <ecNumber evidence="2">2.3.2.26</ecNumber>
    </recommendedName>
</protein>
<dbReference type="EC" id="2.3.2.26" evidence="2"/>
<name>A0ABR2HAM3_9EUKA</name>
<dbReference type="EMBL" id="JAPFFF010000037">
    <property type="protein sequence ID" value="KAK8842956.1"/>
    <property type="molecule type" value="Genomic_DNA"/>
</dbReference>
<keyword evidence="3" id="KW-0808">Transferase</keyword>
<dbReference type="InterPro" id="IPR000569">
    <property type="entry name" value="HECT_dom"/>
</dbReference>
<dbReference type="PANTHER" id="PTHR45700">
    <property type="entry name" value="UBIQUITIN-PROTEIN LIGASE E3C"/>
    <property type="match status" value="1"/>
</dbReference>
<gene>
    <name evidence="7" type="ORF">M9Y10_025822</name>
</gene>
<keyword evidence="7" id="KW-0436">Ligase</keyword>
<evidence type="ECO:0000256" key="2">
    <source>
        <dbReference type="ARBA" id="ARBA00012485"/>
    </source>
</evidence>
<dbReference type="PANTHER" id="PTHR45700:SF8">
    <property type="entry name" value="HECT-TYPE E3 UBIQUITIN TRANSFERASE"/>
    <property type="match status" value="1"/>
</dbReference>
<feature type="domain" description="HECT" evidence="6">
    <location>
        <begin position="223"/>
        <end position="566"/>
    </location>
</feature>
<dbReference type="Gene3D" id="3.30.2410.10">
    <property type="entry name" value="Hect, E3 ligase catalytic domain"/>
    <property type="match status" value="1"/>
</dbReference>
<dbReference type="InterPro" id="IPR044611">
    <property type="entry name" value="E3A/B/C-like"/>
</dbReference>
<evidence type="ECO:0000259" key="6">
    <source>
        <dbReference type="PROSITE" id="PS50237"/>
    </source>
</evidence>
<dbReference type="Gene3D" id="3.30.2160.10">
    <property type="entry name" value="Hect, E3 ligase catalytic domain"/>
    <property type="match status" value="1"/>
</dbReference>
<dbReference type="InterPro" id="IPR035983">
    <property type="entry name" value="Hect_E3_ubiquitin_ligase"/>
</dbReference>
<evidence type="ECO:0000256" key="5">
    <source>
        <dbReference type="PROSITE-ProRule" id="PRU00104"/>
    </source>
</evidence>
<comment type="catalytic activity">
    <reaction evidence="1">
        <text>S-ubiquitinyl-[E2 ubiquitin-conjugating enzyme]-L-cysteine + [acceptor protein]-L-lysine = [E2 ubiquitin-conjugating enzyme]-L-cysteine + N(6)-ubiquitinyl-[acceptor protein]-L-lysine.</text>
        <dbReference type="EC" id="2.3.2.26"/>
    </reaction>
</comment>
<evidence type="ECO:0000256" key="4">
    <source>
        <dbReference type="ARBA" id="ARBA00022786"/>
    </source>
</evidence>
<accession>A0ABR2HAM3</accession>
<evidence type="ECO:0000313" key="8">
    <source>
        <dbReference type="Proteomes" id="UP001470230"/>
    </source>
</evidence>
<dbReference type="GO" id="GO:0016874">
    <property type="term" value="F:ligase activity"/>
    <property type="evidence" value="ECO:0007669"/>
    <property type="project" value="UniProtKB-KW"/>
</dbReference>
<dbReference type="SUPFAM" id="SSF56204">
    <property type="entry name" value="Hect, E3 ligase catalytic domain"/>
    <property type="match status" value="1"/>
</dbReference>
<dbReference type="SMART" id="SM00119">
    <property type="entry name" value="HECTc"/>
    <property type="match status" value="1"/>
</dbReference>
<reference evidence="7 8" key="1">
    <citation type="submission" date="2024-04" db="EMBL/GenBank/DDBJ databases">
        <title>Tritrichomonas musculus Genome.</title>
        <authorList>
            <person name="Alves-Ferreira E."/>
            <person name="Grigg M."/>
            <person name="Lorenzi H."/>
            <person name="Galac M."/>
        </authorList>
    </citation>
    <scope>NUCLEOTIDE SEQUENCE [LARGE SCALE GENOMIC DNA]</scope>
    <source>
        <strain evidence="7 8">EAF2021</strain>
    </source>
</reference>
<evidence type="ECO:0000256" key="3">
    <source>
        <dbReference type="ARBA" id="ARBA00022679"/>
    </source>
</evidence>
<dbReference type="Proteomes" id="UP001470230">
    <property type="component" value="Unassembled WGS sequence"/>
</dbReference>
<dbReference type="Pfam" id="PF00632">
    <property type="entry name" value="HECT"/>
    <property type="match status" value="1"/>
</dbReference>
<keyword evidence="8" id="KW-1185">Reference proteome</keyword>
<organism evidence="7 8">
    <name type="scientific">Tritrichomonas musculus</name>
    <dbReference type="NCBI Taxonomy" id="1915356"/>
    <lineage>
        <taxon>Eukaryota</taxon>
        <taxon>Metamonada</taxon>
        <taxon>Parabasalia</taxon>
        <taxon>Tritrichomonadida</taxon>
        <taxon>Tritrichomonadidae</taxon>
        <taxon>Tritrichomonas</taxon>
    </lineage>
</organism>
<evidence type="ECO:0000313" key="7">
    <source>
        <dbReference type="EMBL" id="KAK8842956.1"/>
    </source>
</evidence>
<dbReference type="PROSITE" id="PS50237">
    <property type="entry name" value="HECT"/>
    <property type="match status" value="1"/>
</dbReference>